<evidence type="ECO:0000256" key="1">
    <source>
        <dbReference type="ARBA" id="ARBA00001966"/>
    </source>
</evidence>
<dbReference type="InterPro" id="IPR036503">
    <property type="entry name" value="Ald_Fedxn_OxRdtase_N_sf"/>
</dbReference>
<dbReference type="HOGENOM" id="CLU_020364_1_0_0"/>
<comment type="similarity">
    <text evidence="2">Belongs to the AOR/FOR family.</text>
</comment>
<evidence type="ECO:0000256" key="5">
    <source>
        <dbReference type="ARBA" id="ARBA00023002"/>
    </source>
</evidence>
<dbReference type="InterPro" id="IPR013983">
    <property type="entry name" value="Ald_Fedxn_OxRdtase_N"/>
</dbReference>
<name>G7V8Y1_THELD</name>
<dbReference type="InterPro" id="IPR013984">
    <property type="entry name" value="Ald_Fedxn_OxRdtase_dom2"/>
</dbReference>
<proteinExistence type="inferred from homology"/>
<dbReference type="eggNOG" id="COG2414">
    <property type="taxonomic scope" value="Bacteria"/>
</dbReference>
<dbReference type="AlphaFoldDB" id="G7V8Y1"/>
<keyword evidence="5 10" id="KW-0560">Oxidoreductase</keyword>
<dbReference type="OrthoDB" id="9763894at2"/>
<dbReference type="Gene3D" id="1.10.569.10">
    <property type="entry name" value="Aldehyde Ferredoxin Oxidoreductase Protein, subunit A, domain 2"/>
    <property type="match status" value="1"/>
</dbReference>
<dbReference type="SUPFAM" id="SSF48310">
    <property type="entry name" value="Aldehyde ferredoxin oxidoreductase, C-terminal domains"/>
    <property type="match status" value="1"/>
</dbReference>
<dbReference type="Gene3D" id="1.10.599.10">
    <property type="entry name" value="Aldehyde Ferredoxin Oxidoreductase Protein, subunit A, domain 3"/>
    <property type="match status" value="1"/>
</dbReference>
<reference evidence="10 11" key="2">
    <citation type="journal article" date="2012" name="Stand. Genomic Sci.">
        <title>Genome sequence of the moderately thermophilic, amino-acid-degrading and sulfur-reducing bacterium Thermovirga lienii type strain (Cas60314(T)).</title>
        <authorList>
            <person name="Goker M."/>
            <person name="Saunders E."/>
            <person name="Lapidus A."/>
            <person name="Nolan M."/>
            <person name="Lucas S."/>
            <person name="Hammon N."/>
            <person name="Deshpande S."/>
            <person name="Cheng J.F."/>
            <person name="Han C."/>
            <person name="Tapia R."/>
            <person name="Goodwin L.A."/>
            <person name="Pitluck S."/>
            <person name="Liolios K."/>
            <person name="Mavromatis K."/>
            <person name="Pagani I."/>
            <person name="Ivanova N."/>
            <person name="Mikhailova N."/>
            <person name="Pati A."/>
            <person name="Chen A."/>
            <person name="Palaniappan K."/>
            <person name="Land M."/>
            <person name="Chang Y.J."/>
            <person name="Jeffries C.D."/>
            <person name="Brambilla E.M."/>
            <person name="Rohde M."/>
            <person name="Spring S."/>
            <person name="Detter J.C."/>
            <person name="Woyke T."/>
            <person name="Bristow J."/>
            <person name="Eisen J.A."/>
            <person name="Markowitz V."/>
            <person name="Hugenholtz P."/>
            <person name="Kyrpides N.C."/>
            <person name="Klenk H.P."/>
        </authorList>
    </citation>
    <scope>NUCLEOTIDE SEQUENCE [LARGE SCALE GENOMIC DNA]</scope>
    <source>
        <strain evidence="11">ATCC BAA-1197 / DSM 17291 / Cas60314</strain>
    </source>
</reference>
<dbReference type="GO" id="GO:0033726">
    <property type="term" value="F:aldehyde ferredoxin oxidoreductase activity"/>
    <property type="evidence" value="ECO:0007669"/>
    <property type="project" value="UniProtKB-EC"/>
</dbReference>
<dbReference type="Pfam" id="PF02730">
    <property type="entry name" value="AFOR_N"/>
    <property type="match status" value="1"/>
</dbReference>
<dbReference type="GO" id="GO:0009055">
    <property type="term" value="F:electron transfer activity"/>
    <property type="evidence" value="ECO:0007669"/>
    <property type="project" value="InterPro"/>
</dbReference>
<keyword evidence="3" id="KW-0004">4Fe-4S</keyword>
<evidence type="ECO:0000256" key="2">
    <source>
        <dbReference type="ARBA" id="ARBA00011032"/>
    </source>
</evidence>
<feature type="domain" description="Aldehyde ferredoxin oxidoreductase N-terminal" evidence="9">
    <location>
        <begin position="4"/>
        <end position="207"/>
    </location>
</feature>
<dbReference type="InterPro" id="IPR036021">
    <property type="entry name" value="Tungsten_al_ferr_oxy-like_C"/>
</dbReference>
<dbReference type="PANTHER" id="PTHR30038">
    <property type="entry name" value="ALDEHYDE FERREDOXIN OXIDOREDUCTASE"/>
    <property type="match status" value="1"/>
</dbReference>
<sequence length="623" mass="67146">MKGNWCRAFFVDLSKGTSEVHKLPEEWYRDYVGGEGVAARLFLDLACDGPDPLSPENPIIFAAGPLSGTAAPCSGRCVAFFRSPATGTMGAANAGGHFGPALKRTGFDLLVVTGAAEVPKILVVDDGEAKIIDAQDLWGKGISDTEDSLKKRLGGEGWQIASIGPSGENLVRFAAIMTDKHRAFGRGGPGAAMGSKKLKAVAVRGTKTLPIADPNGLKEAAKAAREELFSESFVKDELHPFGTPSFYDAIEGLGILPTRNWQRDEFPESRELLGHKAYHDTLDVKPYACYGCPIACGRHTRIKKGPFEGLEGGGPEYESVAAFGSKCEIIDLEAIAAANHWANDLGLDVISTGQVIATAMEWFEKGILKEEDWGAKVTFGDVKGMLDLVPKIARREGLGDLLADGVMRAAQKLGPEAEQAAMHVKGLEMAADGVRASKGEAVVHAVSPRGADHLRPYASAIDAFGYREPELGIEGEIHFAEDGNKEWIKPFQELSMATNMLGVCLFASITLAIKASTWAKLLSCALGRTVTKDELLERAEAVINLERMINARFGFTRKDDTLPKRFTEELGRDGRGAGEKVNLDVALDSYYASMGWDKETGLPTKETLCRLGLDWIEIEEGPC</sequence>
<gene>
    <name evidence="10" type="ordered locus">Tlie_1797</name>
</gene>
<comment type="cofactor">
    <cofactor evidence="8">
        <name>tungstopterin</name>
        <dbReference type="ChEBI" id="CHEBI:30402"/>
    </cofactor>
</comment>
<evidence type="ECO:0000313" key="11">
    <source>
        <dbReference type="Proteomes" id="UP000005868"/>
    </source>
</evidence>
<dbReference type="Pfam" id="PF01314">
    <property type="entry name" value="AFOR_C"/>
    <property type="match status" value="1"/>
</dbReference>
<dbReference type="PANTHER" id="PTHR30038:SF7">
    <property type="entry name" value="TUNGSTEN-CONTAINING GLYCERALDEHYDE-3-PHOSPHATE:FERREDOXIN OXIDOREDUCTASE"/>
    <property type="match status" value="1"/>
</dbReference>
<evidence type="ECO:0000256" key="4">
    <source>
        <dbReference type="ARBA" id="ARBA00022723"/>
    </source>
</evidence>
<dbReference type="EC" id="1.2.7.5" evidence="10"/>
<evidence type="ECO:0000256" key="6">
    <source>
        <dbReference type="ARBA" id="ARBA00023004"/>
    </source>
</evidence>
<evidence type="ECO:0000259" key="9">
    <source>
        <dbReference type="SMART" id="SM00790"/>
    </source>
</evidence>
<dbReference type="KEGG" id="tli:Tlie_1797"/>
<keyword evidence="6" id="KW-0408">Iron</keyword>
<protein>
    <submittedName>
        <fullName evidence="10">Aldehyde ferredoxin oxidoreductase</fullName>
        <ecNumber evidence="10">1.2.7.5</ecNumber>
    </submittedName>
</protein>
<dbReference type="InterPro" id="IPR001203">
    <property type="entry name" value="OxRdtase_Ald_Fedxn_C"/>
</dbReference>
<accession>G7V8Y1</accession>
<comment type="cofactor">
    <cofactor evidence="1">
        <name>[4Fe-4S] cluster</name>
        <dbReference type="ChEBI" id="CHEBI:49883"/>
    </cofactor>
</comment>
<evidence type="ECO:0000256" key="3">
    <source>
        <dbReference type="ARBA" id="ARBA00022485"/>
    </source>
</evidence>
<evidence type="ECO:0000256" key="8">
    <source>
        <dbReference type="ARBA" id="ARBA00049934"/>
    </source>
</evidence>
<evidence type="ECO:0000313" key="10">
    <source>
        <dbReference type="EMBL" id="AER67515.1"/>
    </source>
</evidence>
<dbReference type="GO" id="GO:0051539">
    <property type="term" value="F:4 iron, 4 sulfur cluster binding"/>
    <property type="evidence" value="ECO:0007669"/>
    <property type="project" value="UniProtKB-KW"/>
</dbReference>
<dbReference type="SUPFAM" id="SSF56228">
    <property type="entry name" value="Aldehyde ferredoxin oxidoreductase, N-terminal domain"/>
    <property type="match status" value="1"/>
</dbReference>
<dbReference type="InterPro" id="IPR013985">
    <property type="entry name" value="Ald_Fedxn_OxRdtase_dom3"/>
</dbReference>
<dbReference type="STRING" id="580340.Tlie_1797"/>
<dbReference type="EMBL" id="CP003096">
    <property type="protein sequence ID" value="AER67515.1"/>
    <property type="molecule type" value="Genomic_DNA"/>
</dbReference>
<reference evidence="11" key="1">
    <citation type="submission" date="2011-10" db="EMBL/GenBank/DDBJ databases">
        <title>The complete genome of chromosome of Thermovirga lienii DSM 17291.</title>
        <authorList>
            <consortium name="US DOE Joint Genome Institute (JGI-PGF)"/>
            <person name="Lucas S."/>
            <person name="Copeland A."/>
            <person name="Lapidus A."/>
            <person name="Glavina del Rio T."/>
            <person name="Dalin E."/>
            <person name="Tice H."/>
            <person name="Bruce D."/>
            <person name="Goodwin L."/>
            <person name="Pitluck S."/>
            <person name="Peters L."/>
            <person name="Mikhailova N."/>
            <person name="Saunders E."/>
            <person name="Kyrpides N."/>
            <person name="Mavromatis K."/>
            <person name="Ivanova N."/>
            <person name="Last F.I."/>
            <person name="Brettin T."/>
            <person name="Detter J.C."/>
            <person name="Han C."/>
            <person name="Larimer F."/>
            <person name="Land M."/>
            <person name="Hauser L."/>
            <person name="Markowitz V."/>
            <person name="Cheng J.-F."/>
            <person name="Hugenholtz P."/>
            <person name="Woyke T."/>
            <person name="Wu D."/>
            <person name="Spring S."/>
            <person name="Schroeder M."/>
            <person name="Brambilla E.-M."/>
            <person name="Klenk H.-P."/>
            <person name="Eisen J.A."/>
        </authorList>
    </citation>
    <scope>NUCLEOTIDE SEQUENCE [LARGE SCALE GENOMIC DNA]</scope>
    <source>
        <strain evidence="11">ATCC BAA-1197 / DSM 17291 / Cas60314</strain>
    </source>
</reference>
<dbReference type="GO" id="GO:0046872">
    <property type="term" value="F:metal ion binding"/>
    <property type="evidence" value="ECO:0007669"/>
    <property type="project" value="UniProtKB-KW"/>
</dbReference>
<dbReference type="InterPro" id="IPR051919">
    <property type="entry name" value="W-dependent_AOR"/>
</dbReference>
<organism evidence="10 11">
    <name type="scientific">Thermovirga lienii (strain ATCC BAA-1197 / DSM 17291 / Cas60314)</name>
    <dbReference type="NCBI Taxonomy" id="580340"/>
    <lineage>
        <taxon>Bacteria</taxon>
        <taxon>Thermotogati</taxon>
        <taxon>Synergistota</taxon>
        <taxon>Synergistia</taxon>
        <taxon>Synergistales</taxon>
        <taxon>Thermovirgaceae</taxon>
        <taxon>Thermovirga</taxon>
    </lineage>
</organism>
<evidence type="ECO:0000256" key="7">
    <source>
        <dbReference type="ARBA" id="ARBA00023014"/>
    </source>
</evidence>
<keyword evidence="4" id="KW-0479">Metal-binding</keyword>
<keyword evidence="7" id="KW-0411">Iron-sulfur</keyword>
<keyword evidence="11" id="KW-1185">Reference proteome</keyword>
<dbReference type="Proteomes" id="UP000005868">
    <property type="component" value="Chromosome"/>
</dbReference>
<dbReference type="SMART" id="SM00790">
    <property type="entry name" value="AFOR_N"/>
    <property type="match status" value="1"/>
</dbReference>
<dbReference type="Gene3D" id="3.60.9.10">
    <property type="entry name" value="Aldehyde ferredoxin oxidoreductase, N-terminal domain"/>
    <property type="match status" value="1"/>
</dbReference>